<dbReference type="AlphaFoldDB" id="U4KT54"/>
<evidence type="ECO:0000259" key="1">
    <source>
        <dbReference type="Pfam" id="PF01636"/>
    </source>
</evidence>
<reference evidence="2 3" key="1">
    <citation type="journal article" date="2013" name="J. Mol. Microbiol. Biotechnol.">
        <title>Analysis of the Complete Genomes of Acholeplasma brassicae , A. palmae and A. laidlawii and Their Comparison to the Obligate Parasites from ' Candidatus Phytoplasma'.</title>
        <authorList>
            <person name="Kube M."/>
            <person name="Siewert C."/>
            <person name="Migdoll A.M."/>
            <person name="Duduk B."/>
            <person name="Holz S."/>
            <person name="Rabus R."/>
            <person name="Seemuller E."/>
            <person name="Mitrovic J."/>
            <person name="Muller I."/>
            <person name="Buttner C."/>
            <person name="Reinhardt R."/>
        </authorList>
    </citation>
    <scope>NUCLEOTIDE SEQUENCE [LARGE SCALE GENOMIC DNA]</scope>
    <source>
        <strain evidence="3">0502</strain>
    </source>
</reference>
<feature type="domain" description="Aminoglycoside phosphotransferase" evidence="1">
    <location>
        <begin position="143"/>
        <end position="187"/>
    </location>
</feature>
<evidence type="ECO:0000313" key="3">
    <source>
        <dbReference type="Proteomes" id="UP000032737"/>
    </source>
</evidence>
<accession>U4KT54</accession>
<dbReference type="HOGENOM" id="CLU_083624_1_0_14"/>
<proteinExistence type="predicted"/>
<dbReference type="SUPFAM" id="SSF56112">
    <property type="entry name" value="Protein kinase-like (PK-like)"/>
    <property type="match status" value="1"/>
</dbReference>
<dbReference type="Gene3D" id="3.90.1200.10">
    <property type="match status" value="1"/>
</dbReference>
<dbReference type="InterPro" id="IPR002575">
    <property type="entry name" value="Aminoglycoside_PTrfase"/>
</dbReference>
<sequence>MNNNQKVLIGQGKVSKVYLIEGAAYKCFPTAYPLSWIKYEVKIQNEIVSKTKLPILSYDYVNNSSEIKMPYIKGIDLTYRVRVEKYKKGLEDLIGLQKQVYEYQNLDLLQAHDVFFETLNKSNLDESIKKIGIDALNEVDIKNNLCHFDLHFSNIMYDRYNYFIIDWANAKLGNPILDIARTYVILRQYAFRLSDKYLKMISKELDIELIAFAQAIKAMAVLRLIEMSDDEPKQRILDLIYNT</sequence>
<keyword evidence="3" id="KW-1185">Reference proteome</keyword>
<dbReference type="STRING" id="61635.BN85310730"/>
<dbReference type="KEGG" id="abra:BN85310730"/>
<dbReference type="Pfam" id="PF01636">
    <property type="entry name" value="APH"/>
    <property type="match status" value="1"/>
</dbReference>
<dbReference type="RefSeq" id="WP_030004954.1">
    <property type="nucleotide sequence ID" value="NC_022549.1"/>
</dbReference>
<name>U4KT54_9MOLU</name>
<dbReference type="EMBL" id="FO681348">
    <property type="protein sequence ID" value="CCV66094.1"/>
    <property type="molecule type" value="Genomic_DNA"/>
</dbReference>
<dbReference type="OrthoDB" id="9800774at2"/>
<gene>
    <name evidence="2" type="ORF">BN85310730</name>
</gene>
<dbReference type="Proteomes" id="UP000032737">
    <property type="component" value="Chromosome"/>
</dbReference>
<evidence type="ECO:0000313" key="2">
    <source>
        <dbReference type="EMBL" id="CCV66094.1"/>
    </source>
</evidence>
<protein>
    <recommendedName>
        <fullName evidence="1">Aminoglycoside phosphotransferase domain-containing protein</fullName>
    </recommendedName>
</protein>
<organism evidence="2 3">
    <name type="scientific">Acholeplasma brassicae</name>
    <dbReference type="NCBI Taxonomy" id="61635"/>
    <lineage>
        <taxon>Bacteria</taxon>
        <taxon>Bacillati</taxon>
        <taxon>Mycoplasmatota</taxon>
        <taxon>Mollicutes</taxon>
        <taxon>Acholeplasmatales</taxon>
        <taxon>Acholeplasmataceae</taxon>
        <taxon>Acholeplasma</taxon>
    </lineage>
</organism>
<dbReference type="InterPro" id="IPR011009">
    <property type="entry name" value="Kinase-like_dom_sf"/>
</dbReference>